<proteinExistence type="predicted"/>
<accession>A0ABT0B7B3</accession>
<reference evidence="1" key="1">
    <citation type="submission" date="2022-03" db="EMBL/GenBank/DDBJ databases">
        <title>Identification of a novel bacterium isolated from mangrove sediments.</title>
        <authorList>
            <person name="Pan X."/>
        </authorList>
    </citation>
    <scope>NUCLEOTIDE SEQUENCE</scope>
    <source>
        <strain evidence="1">B2580</strain>
    </source>
</reference>
<dbReference type="Gene3D" id="3.10.450.50">
    <property type="match status" value="1"/>
</dbReference>
<keyword evidence="2" id="KW-1185">Reference proteome</keyword>
<dbReference type="RefSeq" id="WP_243996403.1">
    <property type="nucleotide sequence ID" value="NZ_JALHLE010000049.1"/>
</dbReference>
<name>A0ABT0B7B3_9SPHN</name>
<dbReference type="Proteomes" id="UP001162880">
    <property type="component" value="Unassembled WGS sequence"/>
</dbReference>
<gene>
    <name evidence="1" type="ORF">MTR64_20485</name>
</gene>
<evidence type="ECO:0008006" key="3">
    <source>
        <dbReference type="Google" id="ProtNLM"/>
    </source>
</evidence>
<dbReference type="EMBL" id="JALHLE010000049">
    <property type="protein sequence ID" value="MCJ2180955.1"/>
    <property type="molecule type" value="Genomic_DNA"/>
</dbReference>
<sequence length="147" mass="16435">MSDDALSEQFKALYTQWGDAIANKDHAYLEDLFTGDFLGTAQPWPSLIVNKAQMIELDKAIEAMETEWVKVTAHKVGAEVITIGLVRYHKEEFRDGAAIAEGMPSGSDIAALTHGKVAIYCNGWRHNGERWQIFDHHMVGLARDEGF</sequence>
<comment type="caution">
    <text evidence="1">The sequence shown here is derived from an EMBL/GenBank/DDBJ whole genome shotgun (WGS) entry which is preliminary data.</text>
</comment>
<protein>
    <recommendedName>
        <fullName evidence="3">SnoaL-like domain-containing protein</fullName>
    </recommendedName>
</protein>
<evidence type="ECO:0000313" key="1">
    <source>
        <dbReference type="EMBL" id="MCJ2180955.1"/>
    </source>
</evidence>
<evidence type="ECO:0000313" key="2">
    <source>
        <dbReference type="Proteomes" id="UP001162880"/>
    </source>
</evidence>
<organism evidence="1 2">
    <name type="scientific">Novosphingobium album</name>
    <name type="common">ex Hu et al. 2023</name>
    <dbReference type="NCBI Taxonomy" id="2930093"/>
    <lineage>
        <taxon>Bacteria</taxon>
        <taxon>Pseudomonadati</taxon>
        <taxon>Pseudomonadota</taxon>
        <taxon>Alphaproteobacteria</taxon>
        <taxon>Sphingomonadales</taxon>
        <taxon>Sphingomonadaceae</taxon>
        <taxon>Novosphingobium</taxon>
    </lineage>
</organism>